<dbReference type="EMBL" id="FONY01000041">
    <property type="protein sequence ID" value="SFF48924.1"/>
    <property type="molecule type" value="Genomic_DNA"/>
</dbReference>
<evidence type="ECO:0000259" key="2">
    <source>
        <dbReference type="Pfam" id="PF00326"/>
    </source>
</evidence>
<dbReference type="AlphaFoldDB" id="A0A1I2J339"/>
<reference evidence="4 5" key="1">
    <citation type="submission" date="2016-10" db="EMBL/GenBank/DDBJ databases">
        <authorList>
            <person name="de Groot N.N."/>
        </authorList>
    </citation>
    <scope>NUCLEOTIDE SEQUENCE [LARGE SCALE GENOMIC DNA]</scope>
    <source>
        <strain>GEY</strain>
        <strain evidence="5">DSM 9560</strain>
    </source>
</reference>
<dbReference type="InterPro" id="IPR002469">
    <property type="entry name" value="Peptidase_S9B_N"/>
</dbReference>
<dbReference type="Pfam" id="PF00326">
    <property type="entry name" value="Peptidase_S9"/>
    <property type="match status" value="1"/>
</dbReference>
<feature type="domain" description="Dipeptidylpeptidase IV N-terminal" evidence="3">
    <location>
        <begin position="79"/>
        <end position="442"/>
    </location>
</feature>
<sequence>MKILKKYLLAVLFLLLLVHLSPAQSLKWSRDGNAFYQLERNEIALYQLPSENKNVIVSNQNLVPQGENSPLVLTDFYFSPDEKKILLYANAQRVWRINTRGEYWLYDLATKTLKQLGKSVPRGSMMFAKFSPDASKVAYVSEYNLYVEDLNTGNIKQLTTDGNRKLINGTFDWAYEEEFFCRDGFRWSPDGKSLAYWQIDATDIDDFLMINYIDSVYSTPIPVEYPKVGKSPSACRIGIIDINTAKTTWLNIEGDKRQHYLVRLDWLSSGKEVLVQQLNRKQNESKIYLCNAETGSSRVIYVEKDEAWIDFGSPDDSDNAYHVDFKHQFHFLPNSKEILWLSEKDGWRHLYRISQDGKKETLITKGNYDVMGVKYIDEKNSWVYFLASPTNATQAYLYRTRLDGKGNLEMLTPANQSGTHNYEISPNGIWAVHTFSNTYIPPSKEIVNLITQKPTNESNSIENKIKSIDKSRNRVEFFKIITSEGVEMDGWMVKPSHFDPNKKYPVVFYVYSEPAAQTVTDTYATGYNFLYQGDMTEDGYIYISLDGRGTPAPKGRAWRKAIYRKIGVVNIKDQALAAREILQWKFIDPERVAVWGWSGGGSATLNLLFQYPDIYKTGIAIAAVANQLTYDNIYQERYMGLPQENLQDFIQGSPITHAKNLIGNLLYIHGTHDDNVHYQNAEMLLNELIKHNRQFQFMAYPNRSHSLAEGEGTFEHLSTLFTNYLRTHCPAGGK</sequence>
<evidence type="ECO:0000313" key="4">
    <source>
        <dbReference type="EMBL" id="SFF48924.1"/>
    </source>
</evidence>
<accession>A0A1I2J339</accession>
<evidence type="ECO:0000259" key="3">
    <source>
        <dbReference type="Pfam" id="PF00930"/>
    </source>
</evidence>
<dbReference type="SUPFAM" id="SSF82171">
    <property type="entry name" value="DPP6 N-terminal domain-like"/>
    <property type="match status" value="1"/>
</dbReference>
<proteinExistence type="predicted"/>
<gene>
    <name evidence="4" type="ORF">SAMN04488541_104116</name>
</gene>
<evidence type="ECO:0000256" key="1">
    <source>
        <dbReference type="SAM" id="SignalP"/>
    </source>
</evidence>
<dbReference type="Gene3D" id="2.140.10.30">
    <property type="entry name" value="Dipeptidylpeptidase IV, N-terminal domain"/>
    <property type="match status" value="1"/>
</dbReference>
<feature type="signal peptide" evidence="1">
    <location>
        <begin position="1"/>
        <end position="23"/>
    </location>
</feature>
<dbReference type="InterPro" id="IPR050278">
    <property type="entry name" value="Serine_Prot_S9B/DPPIV"/>
</dbReference>
<dbReference type="InterPro" id="IPR029058">
    <property type="entry name" value="AB_hydrolase_fold"/>
</dbReference>
<dbReference type="InterPro" id="IPR001375">
    <property type="entry name" value="Peptidase_S9_cat"/>
</dbReference>
<dbReference type="Gene3D" id="3.40.50.1820">
    <property type="entry name" value="alpha/beta hydrolase"/>
    <property type="match status" value="1"/>
</dbReference>
<dbReference type="GO" id="GO:0006508">
    <property type="term" value="P:proteolysis"/>
    <property type="evidence" value="ECO:0007669"/>
    <property type="project" value="InterPro"/>
</dbReference>
<dbReference type="GO" id="GO:0008239">
    <property type="term" value="F:dipeptidyl-peptidase activity"/>
    <property type="evidence" value="ECO:0007669"/>
    <property type="project" value="TreeGrafter"/>
</dbReference>
<dbReference type="GO" id="GO:0008236">
    <property type="term" value="F:serine-type peptidase activity"/>
    <property type="evidence" value="ECO:0007669"/>
    <property type="project" value="InterPro"/>
</dbReference>
<dbReference type="Proteomes" id="UP000199513">
    <property type="component" value="Unassembled WGS sequence"/>
</dbReference>
<name>A0A1I2J339_9BACT</name>
<dbReference type="Pfam" id="PF00930">
    <property type="entry name" value="DPPIV_N"/>
    <property type="match status" value="1"/>
</dbReference>
<organism evidence="4 5">
    <name type="scientific">Thermoflexibacter ruber</name>
    <dbReference type="NCBI Taxonomy" id="1003"/>
    <lineage>
        <taxon>Bacteria</taxon>
        <taxon>Pseudomonadati</taxon>
        <taxon>Bacteroidota</taxon>
        <taxon>Cytophagia</taxon>
        <taxon>Cytophagales</taxon>
        <taxon>Thermoflexibacteraceae</taxon>
        <taxon>Thermoflexibacter</taxon>
    </lineage>
</organism>
<dbReference type="OrthoDB" id="9812921at2"/>
<dbReference type="SUPFAM" id="SSF53474">
    <property type="entry name" value="alpha/beta-Hydrolases"/>
    <property type="match status" value="1"/>
</dbReference>
<dbReference type="RefSeq" id="WP_091548931.1">
    <property type="nucleotide sequence ID" value="NZ_FONY01000041.1"/>
</dbReference>
<keyword evidence="1" id="KW-0732">Signal</keyword>
<keyword evidence="5" id="KW-1185">Reference proteome</keyword>
<evidence type="ECO:0000313" key="5">
    <source>
        <dbReference type="Proteomes" id="UP000199513"/>
    </source>
</evidence>
<dbReference type="PANTHER" id="PTHR11731:SF193">
    <property type="entry name" value="DIPEPTIDYL PEPTIDASE 9"/>
    <property type="match status" value="1"/>
</dbReference>
<dbReference type="PANTHER" id="PTHR11731">
    <property type="entry name" value="PROTEASE FAMILY S9B,C DIPEPTIDYL-PEPTIDASE IV-RELATED"/>
    <property type="match status" value="1"/>
</dbReference>
<protein>
    <submittedName>
        <fullName evidence="4">Dipeptidyl-peptidase-4</fullName>
    </submittedName>
</protein>
<feature type="domain" description="Peptidase S9 prolyl oligopeptidase catalytic" evidence="2">
    <location>
        <begin position="535"/>
        <end position="717"/>
    </location>
</feature>
<dbReference type="STRING" id="1003.SAMN04488541_104116"/>
<feature type="chain" id="PRO_5011727388" evidence="1">
    <location>
        <begin position="24"/>
        <end position="734"/>
    </location>
</feature>